<organism evidence="1 2">
    <name type="scientific">Pseudonocardia endophytica</name>
    <dbReference type="NCBI Taxonomy" id="401976"/>
    <lineage>
        <taxon>Bacteria</taxon>
        <taxon>Bacillati</taxon>
        <taxon>Actinomycetota</taxon>
        <taxon>Actinomycetes</taxon>
        <taxon>Pseudonocardiales</taxon>
        <taxon>Pseudonocardiaceae</taxon>
        <taxon>Pseudonocardia</taxon>
    </lineage>
</organism>
<dbReference type="AlphaFoldDB" id="A0A4R1HZ65"/>
<protein>
    <submittedName>
        <fullName evidence="1">Putative dithiol-disulfide oxidoreductase (DUF899 family)</fullName>
    </submittedName>
</protein>
<dbReference type="SUPFAM" id="SSF102588">
    <property type="entry name" value="LmbE-like"/>
    <property type="match status" value="1"/>
</dbReference>
<accession>A0A4R1HZ65</accession>
<dbReference type="Pfam" id="PF05988">
    <property type="entry name" value="DUF899"/>
    <property type="match status" value="1"/>
</dbReference>
<proteinExistence type="predicted"/>
<reference evidence="1 2" key="1">
    <citation type="submission" date="2019-03" db="EMBL/GenBank/DDBJ databases">
        <title>Sequencing the genomes of 1000 actinobacteria strains.</title>
        <authorList>
            <person name="Klenk H.-P."/>
        </authorList>
    </citation>
    <scope>NUCLEOTIDE SEQUENCE [LARGE SCALE GENOMIC DNA]</scope>
    <source>
        <strain evidence="1 2">DSM 44969</strain>
    </source>
</reference>
<name>A0A4R1HZ65_PSEEN</name>
<comment type="caution">
    <text evidence="1">The sequence shown here is derived from an EMBL/GenBank/DDBJ whole genome shotgun (WGS) entry which is preliminary data.</text>
</comment>
<gene>
    <name evidence="1" type="ORF">EV378_6903</name>
</gene>
<dbReference type="InterPro" id="IPR024078">
    <property type="entry name" value="LmbE-like_dom_sf"/>
</dbReference>
<sequence length="228" mass="25327">MTRPEIVEPDVWQTARDDLLVAEKEATRALDALAARRRRLPMTPFPDTYTFTTPDGPRTLAGLFDGHDVLVTYQFMDIGPDHYCSGCTYFSDSVPAHAPTLLAEHGVRWMHVTEMDLDRFAAYRERKGWTMPYACSRGTTFADDTGAGSGFALSVFLRDGNDVYRSYATTARGIDRLAFVNGVLDLAPYGRGETWEDSPAGWPQVPSAENPCLLTADGVATSYGRWRN</sequence>
<evidence type="ECO:0000313" key="2">
    <source>
        <dbReference type="Proteomes" id="UP000295560"/>
    </source>
</evidence>
<dbReference type="InterPro" id="IPR010296">
    <property type="entry name" value="DUF899_thioredox"/>
</dbReference>
<dbReference type="Proteomes" id="UP000295560">
    <property type="component" value="Unassembled WGS sequence"/>
</dbReference>
<evidence type="ECO:0000313" key="1">
    <source>
        <dbReference type="EMBL" id="TCK22892.1"/>
    </source>
</evidence>
<dbReference type="OrthoDB" id="4721017at2"/>
<keyword evidence="2" id="KW-1185">Reference proteome</keyword>
<dbReference type="RefSeq" id="WP_132432054.1">
    <property type="nucleotide sequence ID" value="NZ_SMFZ01000002.1"/>
</dbReference>
<dbReference type="EMBL" id="SMFZ01000002">
    <property type="protein sequence ID" value="TCK22892.1"/>
    <property type="molecule type" value="Genomic_DNA"/>
</dbReference>